<keyword evidence="2" id="KW-1185">Reference proteome</keyword>
<dbReference type="EMBL" id="CP025938">
    <property type="protein sequence ID" value="AUS06116.1"/>
    <property type="molecule type" value="Genomic_DNA"/>
</dbReference>
<protein>
    <submittedName>
        <fullName evidence="1">Uncharacterized protein</fullName>
    </submittedName>
</protein>
<evidence type="ECO:0000313" key="2">
    <source>
        <dbReference type="Proteomes" id="UP000236592"/>
    </source>
</evidence>
<gene>
    <name evidence="1" type="ORF">C1A40_11930</name>
</gene>
<dbReference type="Proteomes" id="UP000236592">
    <property type="component" value="Chromosome"/>
</dbReference>
<accession>A0A2I7SJM8</accession>
<proteinExistence type="predicted"/>
<dbReference type="AlphaFoldDB" id="A0A2I7SJM8"/>
<sequence length="357" mass="42066">MNILKYFFLLTSFLSFSQVSIVNSENLKPIYFIEIYSESGNLIAVTNSKGKLSKKQINFLEQSKSDSLEIYHSDYKSKIIRKENLFLDGHTIELSPVNFENRLEEVLIKAEKKRFVKLKSYFRSIQFNDERVHYYMDGIVCTYVDTKNFKIKIDIISNRSLQNKKIKQIDEKGIIQSDFIIAGVPDFREFYNEDLLKKTYTFKALEDSTQIYLDEVAVGRVNDQLNKKGIELQLYNSSNPKVMRFLGTESVLENLSIISEYKPVELKKVNFGDIKNFKEIREYRIKQKKAKDYTNIRVINEIYFLSKEFTNDKKGKSNFYQFLDTSNYNETFWNQYKNSVPSLPKSVESFVSEQMIE</sequence>
<dbReference type="RefSeq" id="WP_102996089.1">
    <property type="nucleotide sequence ID" value="NZ_CP025938.1"/>
</dbReference>
<dbReference type="OrthoDB" id="1078909at2"/>
<reference evidence="2" key="1">
    <citation type="submission" date="2018-01" db="EMBL/GenBank/DDBJ databases">
        <title>Complete genome of Tamlana sp. UJ94.</title>
        <authorList>
            <person name="Jung J."/>
            <person name="Chung D."/>
            <person name="Bae S.S."/>
            <person name="Baek K."/>
        </authorList>
    </citation>
    <scope>NUCLEOTIDE SEQUENCE [LARGE SCALE GENOMIC DNA]</scope>
    <source>
        <strain evidence="2">UJ94</strain>
    </source>
</reference>
<evidence type="ECO:0000313" key="1">
    <source>
        <dbReference type="EMBL" id="AUS06116.1"/>
    </source>
</evidence>
<dbReference type="KEGG" id="taj:C1A40_11930"/>
<organism evidence="1 2">
    <name type="scientific">Pseudotamlana carrageenivorans</name>
    <dbReference type="NCBI Taxonomy" id="2069432"/>
    <lineage>
        <taxon>Bacteria</taxon>
        <taxon>Pseudomonadati</taxon>
        <taxon>Bacteroidota</taxon>
        <taxon>Flavobacteriia</taxon>
        <taxon>Flavobacteriales</taxon>
        <taxon>Flavobacteriaceae</taxon>
        <taxon>Pseudotamlana</taxon>
    </lineage>
</organism>
<name>A0A2I7SJM8_9FLAO</name>